<name>A0A0W1A6J2_9GAMM</name>
<dbReference type="InterPro" id="IPR052018">
    <property type="entry name" value="PHP_domain"/>
</dbReference>
<dbReference type="SMART" id="SM00481">
    <property type="entry name" value="POLIIIAc"/>
    <property type="match status" value="1"/>
</dbReference>
<evidence type="ECO:0000259" key="1">
    <source>
        <dbReference type="SMART" id="SM00481"/>
    </source>
</evidence>
<dbReference type="GO" id="GO:0035312">
    <property type="term" value="F:5'-3' DNA exonuclease activity"/>
    <property type="evidence" value="ECO:0007669"/>
    <property type="project" value="TreeGrafter"/>
</dbReference>
<reference evidence="2 3" key="1">
    <citation type="submission" date="2015-11" db="EMBL/GenBank/DDBJ databases">
        <title>Genomic analysis of 38 Legionella species identifies large and diverse effector repertoires.</title>
        <authorList>
            <person name="Burstein D."/>
            <person name="Amaro F."/>
            <person name="Zusman T."/>
            <person name="Lifshitz Z."/>
            <person name="Cohen O."/>
            <person name="Gilbert J.A."/>
            <person name="Pupko T."/>
            <person name="Shuman H.A."/>
            <person name="Segal G."/>
        </authorList>
    </citation>
    <scope>NUCLEOTIDE SEQUENCE [LARGE SCALE GENOMIC DNA]</scope>
    <source>
        <strain evidence="2 3">ATCC 49508</strain>
    </source>
</reference>
<dbReference type="STRING" id="45076.Lwor_2141"/>
<dbReference type="InterPro" id="IPR004013">
    <property type="entry name" value="PHP_dom"/>
</dbReference>
<evidence type="ECO:0000313" key="2">
    <source>
        <dbReference type="EMBL" id="KTD76916.1"/>
    </source>
</evidence>
<dbReference type="CDD" id="cd07438">
    <property type="entry name" value="PHP_HisPPase_AMP"/>
    <property type="match status" value="1"/>
</dbReference>
<organism evidence="2 3">
    <name type="scientific">Legionella worsleiensis</name>
    <dbReference type="NCBI Taxonomy" id="45076"/>
    <lineage>
        <taxon>Bacteria</taxon>
        <taxon>Pseudomonadati</taxon>
        <taxon>Pseudomonadota</taxon>
        <taxon>Gammaproteobacteria</taxon>
        <taxon>Legionellales</taxon>
        <taxon>Legionellaceae</taxon>
        <taxon>Legionella</taxon>
    </lineage>
</organism>
<dbReference type="Gene3D" id="3.20.20.140">
    <property type="entry name" value="Metal-dependent hydrolases"/>
    <property type="match status" value="1"/>
</dbReference>
<gene>
    <name evidence="2" type="ORF">Lwor_2141</name>
</gene>
<evidence type="ECO:0000313" key="3">
    <source>
        <dbReference type="Proteomes" id="UP000054662"/>
    </source>
</evidence>
<dbReference type="PATRIC" id="fig|45076.6.peg.2345"/>
<dbReference type="Pfam" id="PF02811">
    <property type="entry name" value="PHP"/>
    <property type="match status" value="1"/>
</dbReference>
<dbReference type="RefSeq" id="WP_058493902.1">
    <property type="nucleotide sequence ID" value="NZ_CBCRUR010000008.1"/>
</dbReference>
<dbReference type="Gene3D" id="1.10.150.650">
    <property type="match status" value="1"/>
</dbReference>
<dbReference type="AlphaFoldDB" id="A0A0W1A6J2"/>
<feature type="domain" description="Polymerase/histidinol phosphatase N-terminal" evidence="1">
    <location>
        <begin position="2"/>
        <end position="67"/>
    </location>
</feature>
<protein>
    <submittedName>
        <fullName evidence="2">TrpH protein</fullName>
    </submittedName>
</protein>
<accession>A0A0W1A6J2</accession>
<dbReference type="EMBL" id="LNZC01000027">
    <property type="protein sequence ID" value="KTD76916.1"/>
    <property type="molecule type" value="Genomic_DNA"/>
</dbReference>
<sequence length="279" mass="30998">MIDLHCHSHFSDGALSPAELVLKAQQQHIKCLSLTDHDTVAGYASLNEAAQNTGIQIINGIEFSTRWKKYDIHILGYQIAHTAELNELITRQNLSRIQRAEQIGDLLRLFGVENAYEKACQIAGHERVGRPHFAQILINEGKTRDMKTAFKQFLGRGKAAYVPTPWISIQEAVDGINHAGGQAVIAHPLKYGLTRSKLHELINIFKDSGGKGLEVVSGEMNVSQIKEMAAACLRFDLLASSGSDFHSDSLSRTNLGRQQQLPVNCKPIWHEWNIEQGTL</sequence>
<comment type="caution">
    <text evidence="2">The sequence shown here is derived from an EMBL/GenBank/DDBJ whole genome shotgun (WGS) entry which is preliminary data.</text>
</comment>
<dbReference type="Proteomes" id="UP000054662">
    <property type="component" value="Unassembled WGS sequence"/>
</dbReference>
<dbReference type="OrthoDB" id="9804333at2"/>
<keyword evidence="3" id="KW-1185">Reference proteome</keyword>
<proteinExistence type="predicted"/>
<dbReference type="PANTHER" id="PTHR42924:SF3">
    <property type="entry name" value="POLYMERASE_HISTIDINOL PHOSPHATASE N-TERMINAL DOMAIN-CONTAINING PROTEIN"/>
    <property type="match status" value="1"/>
</dbReference>
<dbReference type="InterPro" id="IPR016195">
    <property type="entry name" value="Pol/histidinol_Pase-like"/>
</dbReference>
<dbReference type="InterPro" id="IPR003141">
    <property type="entry name" value="Pol/His_phosphatase_N"/>
</dbReference>
<dbReference type="GO" id="GO:0004534">
    <property type="term" value="F:5'-3' RNA exonuclease activity"/>
    <property type="evidence" value="ECO:0007669"/>
    <property type="project" value="TreeGrafter"/>
</dbReference>
<dbReference type="SUPFAM" id="SSF89550">
    <property type="entry name" value="PHP domain-like"/>
    <property type="match status" value="1"/>
</dbReference>
<dbReference type="PANTHER" id="PTHR42924">
    <property type="entry name" value="EXONUCLEASE"/>
    <property type="match status" value="1"/>
</dbReference>